<sequence length="288" mass="30418">MVRDNRAYWARHEARQQVEAVLGAAAPYGWAATPGEVDALVHDLQVLAAAGKLKYCAVEARRQGDVVATWWAFQIGGAVRTCGPDAQTLPSGLEFHFVAYFTGSTTQFEDGLISVWRPAIRAQPTTSQGVVITTPGSYRTGLVNLADGRDAAMLPQDARGLTQGTYVDCLVSEDDATGALTAFLVSPAGAPGETPPVLAGRAPRPRPDGTGLAVEVDGGVVLHRPGAAGCPACQRLARGRLRRMLTRRLRTGVGAVTAQLATEVAAAAIIALLLPFAYVLFHLFRSGF</sequence>
<proteinExistence type="predicted"/>
<gene>
    <name evidence="1" type="ORF">GCM10022254_68230</name>
</gene>
<reference evidence="2" key="1">
    <citation type="journal article" date="2019" name="Int. J. Syst. Evol. Microbiol.">
        <title>The Global Catalogue of Microorganisms (GCM) 10K type strain sequencing project: providing services to taxonomists for standard genome sequencing and annotation.</title>
        <authorList>
            <consortium name="The Broad Institute Genomics Platform"/>
            <consortium name="The Broad Institute Genome Sequencing Center for Infectious Disease"/>
            <person name="Wu L."/>
            <person name="Ma J."/>
        </authorList>
    </citation>
    <scope>NUCLEOTIDE SEQUENCE [LARGE SCALE GENOMIC DNA]</scope>
    <source>
        <strain evidence="2">JCM 17440</strain>
    </source>
</reference>
<protein>
    <submittedName>
        <fullName evidence="1">Uncharacterized protein</fullName>
    </submittedName>
</protein>
<evidence type="ECO:0000313" key="2">
    <source>
        <dbReference type="Proteomes" id="UP001501710"/>
    </source>
</evidence>
<evidence type="ECO:0000313" key="1">
    <source>
        <dbReference type="EMBL" id="GAA4241027.1"/>
    </source>
</evidence>
<comment type="caution">
    <text evidence="1">The sequence shown here is derived from an EMBL/GenBank/DDBJ whole genome shotgun (WGS) entry which is preliminary data.</text>
</comment>
<keyword evidence="2" id="KW-1185">Reference proteome</keyword>
<dbReference type="Proteomes" id="UP001501710">
    <property type="component" value="Unassembled WGS sequence"/>
</dbReference>
<name>A0ABP8CM39_9ACTN</name>
<dbReference type="EMBL" id="BAABAS010000026">
    <property type="protein sequence ID" value="GAA4241027.1"/>
    <property type="molecule type" value="Genomic_DNA"/>
</dbReference>
<accession>A0ABP8CM39</accession>
<organism evidence="1 2">
    <name type="scientific">Actinomadura meridiana</name>
    <dbReference type="NCBI Taxonomy" id="559626"/>
    <lineage>
        <taxon>Bacteria</taxon>
        <taxon>Bacillati</taxon>
        <taxon>Actinomycetota</taxon>
        <taxon>Actinomycetes</taxon>
        <taxon>Streptosporangiales</taxon>
        <taxon>Thermomonosporaceae</taxon>
        <taxon>Actinomadura</taxon>
    </lineage>
</organism>